<dbReference type="EMBL" id="DYWV01000099">
    <property type="protein sequence ID" value="HJF39831.1"/>
    <property type="molecule type" value="Genomic_DNA"/>
</dbReference>
<gene>
    <name evidence="1" type="ORF">K8V91_02810</name>
</gene>
<proteinExistence type="predicted"/>
<evidence type="ECO:0008006" key="3">
    <source>
        <dbReference type="Google" id="ProtNLM"/>
    </source>
</evidence>
<protein>
    <recommendedName>
        <fullName evidence="3">Preprotein translocase subunit SecB</fullName>
    </recommendedName>
</protein>
<reference evidence="1" key="2">
    <citation type="submission" date="2021-09" db="EMBL/GenBank/DDBJ databases">
        <authorList>
            <person name="Gilroy R."/>
        </authorList>
    </citation>
    <scope>NUCLEOTIDE SEQUENCE</scope>
    <source>
        <strain evidence="1">CHK193-16274</strain>
    </source>
</reference>
<organism evidence="1 2">
    <name type="scientific">Thomasclavelia spiroformis</name>
    <dbReference type="NCBI Taxonomy" id="29348"/>
    <lineage>
        <taxon>Bacteria</taxon>
        <taxon>Bacillati</taxon>
        <taxon>Bacillota</taxon>
        <taxon>Erysipelotrichia</taxon>
        <taxon>Erysipelotrichales</taxon>
        <taxon>Coprobacillaceae</taxon>
        <taxon>Thomasclavelia</taxon>
    </lineage>
</organism>
<reference evidence="1" key="1">
    <citation type="journal article" date="2021" name="PeerJ">
        <title>Extensive microbial diversity within the chicken gut microbiome revealed by metagenomics and culture.</title>
        <authorList>
            <person name="Gilroy R."/>
            <person name="Ravi A."/>
            <person name="Getino M."/>
            <person name="Pursley I."/>
            <person name="Horton D.L."/>
            <person name="Alikhan N.F."/>
            <person name="Baker D."/>
            <person name="Gharbi K."/>
            <person name="Hall N."/>
            <person name="Watson M."/>
            <person name="Adriaenssens E.M."/>
            <person name="Foster-Nyarko E."/>
            <person name="Jarju S."/>
            <person name="Secka A."/>
            <person name="Antonio M."/>
            <person name="Oren A."/>
            <person name="Chaudhuri R.R."/>
            <person name="La Ragione R."/>
            <person name="Hildebrand F."/>
            <person name="Pallen M.J."/>
        </authorList>
    </citation>
    <scope>NUCLEOTIDE SEQUENCE</scope>
    <source>
        <strain evidence="1">CHK193-16274</strain>
    </source>
</reference>
<sequence>MQRKGETMKNYNSLLTLQKLVFDKIEFDRKGFKNKNELTFELQVQIGIGEDSVHRVTLVLKGEKKEEYNLIISLSGFFKVEKEDSVNDEMVQNLINKNAVAIMMPYLRSELTLLTAQPDTDSVVLPPFNINAMLEK</sequence>
<dbReference type="Proteomes" id="UP000749320">
    <property type="component" value="Unassembled WGS sequence"/>
</dbReference>
<dbReference type="SUPFAM" id="SSF54611">
    <property type="entry name" value="SecB-like"/>
    <property type="match status" value="1"/>
</dbReference>
<dbReference type="Gene3D" id="3.10.420.10">
    <property type="entry name" value="SecB-like"/>
    <property type="match status" value="1"/>
</dbReference>
<name>A0A921G9Y8_9FIRM</name>
<evidence type="ECO:0000313" key="2">
    <source>
        <dbReference type="Proteomes" id="UP000749320"/>
    </source>
</evidence>
<dbReference type="AlphaFoldDB" id="A0A921G9Y8"/>
<comment type="caution">
    <text evidence="1">The sequence shown here is derived from an EMBL/GenBank/DDBJ whole genome shotgun (WGS) entry which is preliminary data.</text>
</comment>
<accession>A0A921G9Y8</accession>
<dbReference type="InterPro" id="IPR035958">
    <property type="entry name" value="SecB-like_sf"/>
</dbReference>
<evidence type="ECO:0000313" key="1">
    <source>
        <dbReference type="EMBL" id="HJF39831.1"/>
    </source>
</evidence>